<evidence type="ECO:0000256" key="1">
    <source>
        <dbReference type="ARBA" id="ARBA00004216"/>
    </source>
</evidence>
<organism evidence="10 11">
    <name type="scientific">Leptidea sinapis</name>
    <dbReference type="NCBI Taxonomy" id="189913"/>
    <lineage>
        <taxon>Eukaryota</taxon>
        <taxon>Metazoa</taxon>
        <taxon>Ecdysozoa</taxon>
        <taxon>Arthropoda</taxon>
        <taxon>Hexapoda</taxon>
        <taxon>Insecta</taxon>
        <taxon>Pterygota</taxon>
        <taxon>Neoptera</taxon>
        <taxon>Endopterygota</taxon>
        <taxon>Lepidoptera</taxon>
        <taxon>Glossata</taxon>
        <taxon>Ditrysia</taxon>
        <taxon>Papilionoidea</taxon>
        <taxon>Pieridae</taxon>
        <taxon>Dismorphiinae</taxon>
        <taxon>Leptidea</taxon>
    </lineage>
</organism>
<proteinExistence type="inferred from homology"/>
<evidence type="ECO:0000256" key="7">
    <source>
        <dbReference type="ARBA" id="ARBA00034695"/>
    </source>
</evidence>
<evidence type="ECO:0000313" key="10">
    <source>
        <dbReference type="EMBL" id="VVC98693.1"/>
    </source>
</evidence>
<keyword evidence="4" id="KW-0507">mRNA processing</keyword>
<dbReference type="Gene3D" id="3.40.190.10">
    <property type="entry name" value="Periplasmic binding protein-like II"/>
    <property type="match status" value="1"/>
</dbReference>
<dbReference type="InterPro" id="IPR047313">
    <property type="entry name" value="SMN_C"/>
</dbReference>
<dbReference type="GO" id="GO:0030018">
    <property type="term" value="C:Z disc"/>
    <property type="evidence" value="ECO:0007669"/>
    <property type="project" value="UniProtKB-SubCell"/>
</dbReference>
<keyword evidence="6" id="KW-0539">Nucleus</keyword>
<evidence type="ECO:0000256" key="8">
    <source>
        <dbReference type="SAM" id="MobiDB-lite"/>
    </source>
</evidence>
<comment type="subcellular location">
    <subcellularLocation>
        <location evidence="1">Cytoplasm</location>
        <location evidence="1">Myofibril</location>
        <location evidence="1">Sarcomere</location>
        <location evidence="1">Z line</location>
    </subcellularLocation>
    <subcellularLocation>
        <location evidence="2">Nucleus</location>
        <location evidence="2">Cajal body</location>
    </subcellularLocation>
    <subcellularLocation>
        <location evidence="7">Nucleus</location>
        <location evidence="7">Gem</location>
    </subcellularLocation>
</comment>
<evidence type="ECO:0000259" key="9">
    <source>
        <dbReference type="PROSITE" id="PS50304"/>
    </source>
</evidence>
<dbReference type="GO" id="GO:0008380">
    <property type="term" value="P:RNA splicing"/>
    <property type="evidence" value="ECO:0007669"/>
    <property type="project" value="UniProtKB-KW"/>
</dbReference>
<feature type="compositionally biased region" description="Polar residues" evidence="8">
    <location>
        <begin position="167"/>
        <end position="178"/>
    </location>
</feature>
<reference evidence="10 11" key="1">
    <citation type="submission" date="2017-07" db="EMBL/GenBank/DDBJ databases">
        <authorList>
            <person name="Talla V."/>
            <person name="Backstrom N."/>
        </authorList>
    </citation>
    <scope>NUCLEOTIDE SEQUENCE [LARGE SCALE GENOMIC DNA]</scope>
</reference>
<evidence type="ECO:0000256" key="4">
    <source>
        <dbReference type="ARBA" id="ARBA00022664"/>
    </source>
</evidence>
<feature type="region of interest" description="Disordered" evidence="8">
    <location>
        <begin position="53"/>
        <end position="76"/>
    </location>
</feature>
<dbReference type="GO" id="GO:0003723">
    <property type="term" value="F:RNA binding"/>
    <property type="evidence" value="ECO:0007669"/>
    <property type="project" value="InterPro"/>
</dbReference>
<accession>A0A5E4QK73</accession>
<feature type="compositionally biased region" description="Basic residues" evidence="8">
    <location>
        <begin position="179"/>
        <end position="190"/>
    </location>
</feature>
<dbReference type="InterPro" id="IPR040424">
    <property type="entry name" value="Smn1"/>
</dbReference>
<dbReference type="Gene3D" id="2.30.30.140">
    <property type="match status" value="1"/>
</dbReference>
<dbReference type="Pfam" id="PF20635">
    <property type="entry name" value="SMN_YG-box"/>
    <property type="match status" value="1"/>
</dbReference>
<evidence type="ECO:0000256" key="2">
    <source>
        <dbReference type="ARBA" id="ARBA00004408"/>
    </source>
</evidence>
<evidence type="ECO:0000256" key="5">
    <source>
        <dbReference type="ARBA" id="ARBA00023187"/>
    </source>
</evidence>
<dbReference type="PROSITE" id="PS50304">
    <property type="entry name" value="TUDOR"/>
    <property type="match status" value="1"/>
</dbReference>
<name>A0A5E4QK73_9NEOP</name>
<dbReference type="SUPFAM" id="SSF63748">
    <property type="entry name" value="Tudor/PWWP/MBT"/>
    <property type="match status" value="1"/>
</dbReference>
<feature type="domain" description="Tudor" evidence="9">
    <location>
        <begin position="79"/>
        <end position="137"/>
    </location>
</feature>
<dbReference type="GO" id="GO:0015030">
    <property type="term" value="C:Cajal body"/>
    <property type="evidence" value="ECO:0007669"/>
    <property type="project" value="UniProtKB-SubCell"/>
</dbReference>
<dbReference type="PANTHER" id="PTHR39267:SF1">
    <property type="entry name" value="SURVIVAL MOTOR NEURON PROTEIN"/>
    <property type="match status" value="1"/>
</dbReference>
<gene>
    <name evidence="10" type="ORF">LSINAPIS_LOCUS9730</name>
</gene>
<feature type="region of interest" description="Disordered" evidence="8">
    <location>
        <begin position="160"/>
        <end position="195"/>
    </location>
</feature>
<dbReference type="Proteomes" id="UP000324832">
    <property type="component" value="Unassembled WGS sequence"/>
</dbReference>
<evidence type="ECO:0000313" key="11">
    <source>
        <dbReference type="Proteomes" id="UP000324832"/>
    </source>
</evidence>
<dbReference type="SMART" id="SM00333">
    <property type="entry name" value="TUDOR"/>
    <property type="match status" value="1"/>
</dbReference>
<dbReference type="PANTHER" id="PTHR39267">
    <property type="entry name" value="SURVIVAL MOTOR NEURON-LIKE PROTEIN 1"/>
    <property type="match status" value="1"/>
</dbReference>
<dbReference type="GO" id="GO:0097504">
    <property type="term" value="C:Gemini of Cajal bodies"/>
    <property type="evidence" value="ECO:0007669"/>
    <property type="project" value="UniProtKB-SubCell"/>
</dbReference>
<dbReference type="GO" id="GO:0006397">
    <property type="term" value="P:mRNA processing"/>
    <property type="evidence" value="ECO:0007669"/>
    <property type="project" value="UniProtKB-KW"/>
</dbReference>
<comment type="similarity">
    <text evidence="3">Belongs to the SMN family.</text>
</comment>
<feature type="compositionally biased region" description="Low complexity" evidence="8">
    <location>
        <begin position="59"/>
        <end position="76"/>
    </location>
</feature>
<evidence type="ECO:0000256" key="6">
    <source>
        <dbReference type="ARBA" id="ARBA00023242"/>
    </source>
</evidence>
<dbReference type="AlphaFoldDB" id="A0A5E4QK73"/>
<dbReference type="EMBL" id="FZQP02003734">
    <property type="protein sequence ID" value="VVC98693.1"/>
    <property type="molecule type" value="Genomic_DNA"/>
</dbReference>
<evidence type="ECO:0000256" key="3">
    <source>
        <dbReference type="ARBA" id="ARBA00005371"/>
    </source>
</evidence>
<dbReference type="InterPro" id="IPR002999">
    <property type="entry name" value="Tudor"/>
</dbReference>
<protein>
    <recommendedName>
        <fullName evidence="9">Tudor domain-containing protein</fullName>
    </recommendedName>
</protein>
<keyword evidence="11" id="KW-1185">Reference proteome</keyword>
<dbReference type="InterPro" id="IPR010304">
    <property type="entry name" value="SMN_Tudor"/>
</dbReference>
<dbReference type="Pfam" id="PF06003">
    <property type="entry name" value="SMN_Tudor"/>
    <property type="match status" value="1"/>
</dbReference>
<keyword evidence="5" id="KW-0508">mRNA splicing</keyword>
<sequence>MSSEVLYVRGMNVSESDDDNIWDDRKLNDAYDKALRMANDDVAKRIAMSTNTGSKYTEKQSSSKKSQSTSSKSKSSKIQWKAGMQCKAVYKDDGLVYKAVVLSIIDDKDCIVQFSDYDNLQKMPISELQLPLDKSEQAVRIAETLFDRHDDGFESQTVEDMEHEEGTSTGDLGVSQQQKRNRKGKSKQKRSSFTLSDMPMPDISILKNDQALSSMLLGWYMSGYYTGLYQGMKRKTGTTNEGSFFYIILTIT</sequence>
<dbReference type="CDD" id="cd22852">
    <property type="entry name" value="SMN_C"/>
    <property type="match status" value="1"/>
</dbReference>